<keyword evidence="2" id="KW-1133">Transmembrane helix</keyword>
<keyword evidence="2" id="KW-0472">Membrane</keyword>
<evidence type="ECO:0000256" key="2">
    <source>
        <dbReference type="SAM" id="Phobius"/>
    </source>
</evidence>
<dbReference type="SUPFAM" id="SSF103473">
    <property type="entry name" value="MFS general substrate transporter"/>
    <property type="match status" value="1"/>
</dbReference>
<evidence type="ECO:0000313" key="4">
    <source>
        <dbReference type="Proteomes" id="UP000198882"/>
    </source>
</evidence>
<organism evidence="3 4">
    <name type="scientific">Natronorubrum texcoconense</name>
    <dbReference type="NCBI Taxonomy" id="1095776"/>
    <lineage>
        <taxon>Archaea</taxon>
        <taxon>Methanobacteriati</taxon>
        <taxon>Methanobacteriota</taxon>
        <taxon>Stenosarchaea group</taxon>
        <taxon>Halobacteria</taxon>
        <taxon>Halobacteriales</taxon>
        <taxon>Natrialbaceae</taxon>
        <taxon>Natronorubrum</taxon>
    </lineage>
</organism>
<feature type="transmembrane region" description="Helical" evidence="2">
    <location>
        <begin position="168"/>
        <end position="190"/>
    </location>
</feature>
<dbReference type="EMBL" id="FNFE01000010">
    <property type="protein sequence ID" value="SDL05036.1"/>
    <property type="molecule type" value="Genomic_DNA"/>
</dbReference>
<accession>A0A1G9GWJ4</accession>
<protein>
    <submittedName>
        <fullName evidence="3">Uncharacterized protein</fullName>
    </submittedName>
</protein>
<dbReference type="OrthoDB" id="164016at2157"/>
<gene>
    <name evidence="3" type="ORF">SAMN04515672_0040</name>
</gene>
<dbReference type="Proteomes" id="UP000198882">
    <property type="component" value="Unassembled WGS sequence"/>
</dbReference>
<evidence type="ECO:0000313" key="3">
    <source>
        <dbReference type="EMBL" id="SDL05036.1"/>
    </source>
</evidence>
<feature type="transmembrane region" description="Helical" evidence="2">
    <location>
        <begin position="134"/>
        <end position="156"/>
    </location>
</feature>
<reference evidence="4" key="1">
    <citation type="submission" date="2016-10" db="EMBL/GenBank/DDBJ databases">
        <authorList>
            <person name="Varghese N."/>
            <person name="Submissions S."/>
        </authorList>
    </citation>
    <scope>NUCLEOTIDE SEQUENCE [LARGE SCALE GENOMIC DNA]</scope>
    <source>
        <strain evidence="4">B4,CECT 8067,JCM 17497</strain>
    </source>
</reference>
<keyword evidence="2" id="KW-0812">Transmembrane</keyword>
<sequence length="202" mass="20426">MSDSNIEAEGNPTGDADSPGQGQPVQPAADEESVTDLLTEPLTQAYVKAIVALYALLGAGMGLMVIAADVIDQDFLDISGASNLNVSGSATLVDAGFAEIPIVGAPYIAAVLALLVGGYLAVRMTAEDRQVMITGAAGAVAGTFVLWTLSSFLAASQVDNASIDIGGLLVNGIFLGLFVGTIAAGTVYIVRNLVPDVESPAV</sequence>
<feature type="transmembrane region" description="Helical" evidence="2">
    <location>
        <begin position="45"/>
        <end position="67"/>
    </location>
</feature>
<name>A0A1G9GWJ4_9EURY</name>
<evidence type="ECO:0000256" key="1">
    <source>
        <dbReference type="SAM" id="MobiDB-lite"/>
    </source>
</evidence>
<dbReference type="AlphaFoldDB" id="A0A1G9GWJ4"/>
<dbReference type="RefSeq" id="WP_090312226.1">
    <property type="nucleotide sequence ID" value="NZ_FNFE01000010.1"/>
</dbReference>
<proteinExistence type="predicted"/>
<keyword evidence="4" id="KW-1185">Reference proteome</keyword>
<feature type="transmembrane region" description="Helical" evidence="2">
    <location>
        <begin position="100"/>
        <end position="122"/>
    </location>
</feature>
<dbReference type="InterPro" id="IPR036259">
    <property type="entry name" value="MFS_trans_sf"/>
</dbReference>
<feature type="region of interest" description="Disordered" evidence="1">
    <location>
        <begin position="1"/>
        <end position="34"/>
    </location>
</feature>